<comment type="caution">
    <text evidence="1">The sequence shown here is derived from an EMBL/GenBank/DDBJ whole genome shotgun (WGS) entry which is preliminary data.</text>
</comment>
<reference evidence="1" key="1">
    <citation type="journal article" date="2013" name="Environ. Microbiol.">
        <title>Microbiota from the distal guts of lean and obese adolescents exhibit partial functional redundancy besides clear differences in community structure.</title>
        <authorList>
            <person name="Ferrer M."/>
            <person name="Ruiz A."/>
            <person name="Lanza F."/>
            <person name="Haange S.B."/>
            <person name="Oberbach A."/>
            <person name="Till H."/>
            <person name="Bargiela R."/>
            <person name="Campoy C."/>
            <person name="Segura M.T."/>
            <person name="Richter M."/>
            <person name="von Bergen M."/>
            <person name="Seifert J."/>
            <person name="Suarez A."/>
        </authorList>
    </citation>
    <scope>NUCLEOTIDE SEQUENCE</scope>
</reference>
<proteinExistence type="predicted"/>
<dbReference type="AlphaFoldDB" id="K1TIP8"/>
<name>K1TIP8_9ZZZZ</name>
<gene>
    <name evidence="1" type="ORF">LEA_08156</name>
</gene>
<sequence length="25" mass="2955">AFSFKEDVSAYLDFLNKGLDNYRNK</sequence>
<dbReference type="EMBL" id="AJWY01005410">
    <property type="protein sequence ID" value="EKC69693.1"/>
    <property type="molecule type" value="Genomic_DNA"/>
</dbReference>
<feature type="non-terminal residue" evidence="1">
    <location>
        <position position="1"/>
    </location>
</feature>
<evidence type="ECO:0000313" key="1">
    <source>
        <dbReference type="EMBL" id="EKC69693.1"/>
    </source>
</evidence>
<protein>
    <submittedName>
        <fullName evidence="1">Uncharacterized protein</fullName>
    </submittedName>
</protein>
<organism evidence="1">
    <name type="scientific">human gut metagenome</name>
    <dbReference type="NCBI Taxonomy" id="408170"/>
    <lineage>
        <taxon>unclassified sequences</taxon>
        <taxon>metagenomes</taxon>
        <taxon>organismal metagenomes</taxon>
    </lineage>
</organism>
<accession>K1TIP8</accession>